<dbReference type="Proteomes" id="UP000821845">
    <property type="component" value="Chromosome 4"/>
</dbReference>
<protein>
    <submittedName>
        <fullName evidence="1">Uncharacterized protein</fullName>
    </submittedName>
</protein>
<organism evidence="1 2">
    <name type="scientific">Hyalomma asiaticum</name>
    <name type="common">Tick</name>
    <dbReference type="NCBI Taxonomy" id="266040"/>
    <lineage>
        <taxon>Eukaryota</taxon>
        <taxon>Metazoa</taxon>
        <taxon>Ecdysozoa</taxon>
        <taxon>Arthropoda</taxon>
        <taxon>Chelicerata</taxon>
        <taxon>Arachnida</taxon>
        <taxon>Acari</taxon>
        <taxon>Parasitiformes</taxon>
        <taxon>Ixodida</taxon>
        <taxon>Ixodoidea</taxon>
        <taxon>Ixodidae</taxon>
        <taxon>Hyalomminae</taxon>
        <taxon>Hyalomma</taxon>
    </lineage>
</organism>
<proteinExistence type="predicted"/>
<evidence type="ECO:0000313" key="2">
    <source>
        <dbReference type="Proteomes" id="UP000821845"/>
    </source>
</evidence>
<accession>A0ACB7SIW0</accession>
<dbReference type="EMBL" id="CM023484">
    <property type="protein sequence ID" value="KAH6933854.1"/>
    <property type="molecule type" value="Genomic_DNA"/>
</dbReference>
<evidence type="ECO:0000313" key="1">
    <source>
        <dbReference type="EMBL" id="KAH6933854.1"/>
    </source>
</evidence>
<name>A0ACB7SIW0_HYAAI</name>
<comment type="caution">
    <text evidence="1">The sequence shown here is derived from an EMBL/GenBank/DDBJ whole genome shotgun (WGS) entry which is preliminary data.</text>
</comment>
<sequence>MDQVLNNKAKKPKRCETTIRQCVILRNLSTKSYEYIRTELLALPSRTTLQKFLGSTTGEIGFSDIVKKRLSTEIECLGTEQARICSLVVDEMRIKQRLEYNKQRDVFLGDVDMGSLNEVLSDSDRSELANSLLCFLLCGLHARFSIPVGYFLTRRCTGALLAETTKHVIKKTEELIGI</sequence>
<gene>
    <name evidence="1" type="ORF">HPB50_018609</name>
</gene>
<reference evidence="1" key="1">
    <citation type="submission" date="2020-05" db="EMBL/GenBank/DDBJ databases">
        <title>Large-scale comparative analyses of tick genomes elucidate their genetic diversity and vector capacities.</title>
        <authorList>
            <person name="Jia N."/>
            <person name="Wang J."/>
            <person name="Shi W."/>
            <person name="Du L."/>
            <person name="Sun Y."/>
            <person name="Zhan W."/>
            <person name="Jiang J."/>
            <person name="Wang Q."/>
            <person name="Zhang B."/>
            <person name="Ji P."/>
            <person name="Sakyi L.B."/>
            <person name="Cui X."/>
            <person name="Yuan T."/>
            <person name="Jiang B."/>
            <person name="Yang W."/>
            <person name="Lam T.T.-Y."/>
            <person name="Chang Q."/>
            <person name="Ding S."/>
            <person name="Wang X."/>
            <person name="Zhu J."/>
            <person name="Ruan X."/>
            <person name="Zhao L."/>
            <person name="Wei J."/>
            <person name="Que T."/>
            <person name="Du C."/>
            <person name="Cheng J."/>
            <person name="Dai P."/>
            <person name="Han X."/>
            <person name="Huang E."/>
            <person name="Gao Y."/>
            <person name="Liu J."/>
            <person name="Shao H."/>
            <person name="Ye R."/>
            <person name="Li L."/>
            <person name="Wei W."/>
            <person name="Wang X."/>
            <person name="Wang C."/>
            <person name="Yang T."/>
            <person name="Huo Q."/>
            <person name="Li W."/>
            <person name="Guo W."/>
            <person name="Chen H."/>
            <person name="Zhou L."/>
            <person name="Ni X."/>
            <person name="Tian J."/>
            <person name="Zhou Y."/>
            <person name="Sheng Y."/>
            <person name="Liu T."/>
            <person name="Pan Y."/>
            <person name="Xia L."/>
            <person name="Li J."/>
            <person name="Zhao F."/>
            <person name="Cao W."/>
        </authorList>
    </citation>
    <scope>NUCLEOTIDE SEQUENCE</scope>
    <source>
        <strain evidence="1">Hyas-2018</strain>
    </source>
</reference>
<keyword evidence="2" id="KW-1185">Reference proteome</keyword>